<dbReference type="KEGG" id="cjap:GWK36_10305"/>
<keyword evidence="2" id="KW-1185">Reference proteome</keyword>
<sequence>MLKRLWGLAKVRYRGMVKNANRALTALAMVNLYPAARRVPALVRP</sequence>
<evidence type="ECO:0008006" key="3">
    <source>
        <dbReference type="Google" id="ProtNLM"/>
    </source>
</evidence>
<reference evidence="2" key="1">
    <citation type="submission" date="2020-01" db="EMBL/GenBank/DDBJ databases">
        <title>Caldichromatium gen. nov., sp. nov., a thermophilic purple sulfur bacterium member of the family Chromatiaceae isolated from Nakabusa hot spring, Japan.</title>
        <authorList>
            <person name="Saini M.K."/>
            <person name="Hanada S."/>
            <person name="Tank M."/>
        </authorList>
    </citation>
    <scope>NUCLEOTIDE SEQUENCE [LARGE SCALE GENOMIC DNA]</scope>
    <source>
        <strain evidence="2">No.7</strain>
    </source>
</reference>
<accession>A0A6G7VE01</accession>
<protein>
    <recommendedName>
        <fullName evidence="3">Transposase</fullName>
    </recommendedName>
</protein>
<proteinExistence type="predicted"/>
<dbReference type="EMBL" id="CP048029">
    <property type="protein sequence ID" value="QIK38303.1"/>
    <property type="molecule type" value="Genomic_DNA"/>
</dbReference>
<organism evidence="1 2">
    <name type="scientific">Caldichromatium japonicum</name>
    <dbReference type="NCBI Taxonomy" id="2699430"/>
    <lineage>
        <taxon>Bacteria</taxon>
        <taxon>Pseudomonadati</taxon>
        <taxon>Pseudomonadota</taxon>
        <taxon>Gammaproteobacteria</taxon>
        <taxon>Chromatiales</taxon>
        <taxon>Chromatiaceae</taxon>
        <taxon>Caldichromatium</taxon>
    </lineage>
</organism>
<evidence type="ECO:0000313" key="1">
    <source>
        <dbReference type="EMBL" id="QIK38303.1"/>
    </source>
</evidence>
<dbReference type="Proteomes" id="UP000502699">
    <property type="component" value="Chromosome"/>
</dbReference>
<gene>
    <name evidence="1" type="ORF">GWK36_10305</name>
</gene>
<dbReference type="AlphaFoldDB" id="A0A6G7VE01"/>
<evidence type="ECO:0000313" key="2">
    <source>
        <dbReference type="Proteomes" id="UP000502699"/>
    </source>
</evidence>
<name>A0A6G7VE01_9GAMM</name>